<dbReference type="Pfam" id="PF00370">
    <property type="entry name" value="FGGY_N"/>
    <property type="match status" value="1"/>
</dbReference>
<dbReference type="GO" id="GO:0008737">
    <property type="term" value="F:L-fuculokinase activity"/>
    <property type="evidence" value="ECO:0007669"/>
    <property type="project" value="UniProtKB-EC"/>
</dbReference>
<dbReference type="InterPro" id="IPR018485">
    <property type="entry name" value="FGGY_C"/>
</dbReference>
<dbReference type="Gene3D" id="3.30.420.40">
    <property type="match status" value="2"/>
</dbReference>
<sequence length="520" mass="58884">MKRGMRVKTLHMLACDMGASNGRIVYGILEDGTLIIRELHRFVNRPVRLGGVLYWDFLQLFQEIKNGLAAAAKEGLPIDTMGLNSWGNTIGLLDCQGDLLAQPYHYRDSNSHCILVSMQKEIPKDKQFTMTLFKPMDIQPTVFLKYLEMKKADLLSQTDTILMISDLFNYFLTGVKASEITMAATSQLLDIRSGRWNHHYREMLGIPDRFPDIILSGTPLGNLTEEIISETGISGNLQVIAVAGHDTAAASVCADMEHKAESLYLSCGTWSCMGCLIDEPIEDLSLIRYGLTNDLSLYGKRNLRFNHTGLWILQECKREWELQGQSYSWSELTDMANESEPFHSFIDTEAQDFFEEGRMVEKIKDYCRRTGQSIPESVGEIVRNVCESLALRYRYSRDCLELYADCRFRELQLLGGGSRNELLCQLTADALGIMVAAGPVEASVTGNFIQQAIAAGMIQSMEEGLRIIERTWKCKTYHPNAVRENEWERIYKRMSPVFGWLPIVKGEGNERSSAKIQERT</sequence>
<protein>
    <submittedName>
        <fullName evidence="9">L-fuculokinase</fullName>
        <ecNumber evidence="9">2.7.1.5</ecNumber>
        <ecNumber evidence="9">2.7.1.51</ecNumber>
    </submittedName>
</protein>
<dbReference type="SUPFAM" id="SSF53067">
    <property type="entry name" value="Actin-like ATPase domain"/>
    <property type="match status" value="2"/>
</dbReference>
<feature type="domain" description="Carbohydrate kinase FGGY C-terminal" evidence="8">
    <location>
        <begin position="263"/>
        <end position="455"/>
    </location>
</feature>
<dbReference type="PANTHER" id="PTHR43095">
    <property type="entry name" value="SUGAR KINASE"/>
    <property type="match status" value="1"/>
</dbReference>
<reference evidence="9 10" key="1">
    <citation type="submission" date="2015-09" db="EMBL/GenBank/DDBJ databases">
        <authorList>
            <consortium name="Pathogen Informatics"/>
        </authorList>
    </citation>
    <scope>NUCLEOTIDE SEQUENCE [LARGE SCALE GENOMIC DNA]</scope>
    <source>
        <strain evidence="9 10">2789STDY5608850</strain>
    </source>
</reference>
<keyword evidence="3" id="KW-0547">Nucleotide-binding</keyword>
<evidence type="ECO:0000313" key="9">
    <source>
        <dbReference type="EMBL" id="CUO30980.1"/>
    </source>
</evidence>
<evidence type="ECO:0000259" key="7">
    <source>
        <dbReference type="Pfam" id="PF00370"/>
    </source>
</evidence>
<dbReference type="Proteomes" id="UP000095651">
    <property type="component" value="Unassembled WGS sequence"/>
</dbReference>
<gene>
    <name evidence="9" type="primary">fucK_2</name>
    <name evidence="9" type="ORF">ERS852407_02430</name>
</gene>
<dbReference type="GO" id="GO:0005524">
    <property type="term" value="F:ATP binding"/>
    <property type="evidence" value="ECO:0007669"/>
    <property type="project" value="UniProtKB-KW"/>
</dbReference>
<keyword evidence="2 9" id="KW-0808">Transferase</keyword>
<evidence type="ECO:0000256" key="6">
    <source>
        <dbReference type="ARBA" id="ARBA00023308"/>
    </source>
</evidence>
<evidence type="ECO:0000256" key="1">
    <source>
        <dbReference type="ARBA" id="ARBA00009156"/>
    </source>
</evidence>
<accession>A0A174E4L1</accession>
<feature type="domain" description="Carbohydrate kinase FGGY N-terminal" evidence="7">
    <location>
        <begin position="12"/>
        <end position="253"/>
    </location>
</feature>
<dbReference type="InterPro" id="IPR013449">
    <property type="entry name" value="Rhamnulokinase"/>
</dbReference>
<dbReference type="EC" id="2.7.1.51" evidence="9"/>
<keyword evidence="5" id="KW-0067">ATP-binding</keyword>
<name>A0A174E4L1_9FIRM</name>
<keyword evidence="4 9" id="KW-0418">Kinase</keyword>
<dbReference type="InterPro" id="IPR043129">
    <property type="entry name" value="ATPase_NBD"/>
</dbReference>
<dbReference type="EMBL" id="CYZE01000005">
    <property type="protein sequence ID" value="CUO30980.1"/>
    <property type="molecule type" value="Genomic_DNA"/>
</dbReference>
<dbReference type="CDD" id="cd07771">
    <property type="entry name" value="ASKHA_NBD_FGGY_RhaB-like"/>
    <property type="match status" value="1"/>
</dbReference>
<evidence type="ECO:0000313" key="10">
    <source>
        <dbReference type="Proteomes" id="UP000095651"/>
    </source>
</evidence>
<organism evidence="9 10">
    <name type="scientific">Hungatella hathewayi</name>
    <dbReference type="NCBI Taxonomy" id="154046"/>
    <lineage>
        <taxon>Bacteria</taxon>
        <taxon>Bacillati</taxon>
        <taxon>Bacillota</taxon>
        <taxon>Clostridia</taxon>
        <taxon>Lachnospirales</taxon>
        <taxon>Lachnospiraceae</taxon>
        <taxon>Hungatella</taxon>
    </lineage>
</organism>
<dbReference type="InterPro" id="IPR050406">
    <property type="entry name" value="FGGY_Carb_Kinase"/>
</dbReference>
<evidence type="ECO:0000256" key="3">
    <source>
        <dbReference type="ARBA" id="ARBA00022741"/>
    </source>
</evidence>
<dbReference type="InterPro" id="IPR018484">
    <property type="entry name" value="FGGY_N"/>
</dbReference>
<evidence type="ECO:0000256" key="2">
    <source>
        <dbReference type="ARBA" id="ARBA00022679"/>
    </source>
</evidence>
<comment type="similarity">
    <text evidence="1">Belongs to the FGGY kinase family.</text>
</comment>
<proteinExistence type="inferred from homology"/>
<evidence type="ECO:0000259" key="8">
    <source>
        <dbReference type="Pfam" id="PF02782"/>
    </source>
</evidence>
<keyword evidence="6" id="KW-0684">Rhamnose metabolism</keyword>
<dbReference type="EC" id="2.7.1.5" evidence="9"/>
<dbReference type="Pfam" id="PF02782">
    <property type="entry name" value="FGGY_C"/>
    <property type="match status" value="1"/>
</dbReference>
<evidence type="ECO:0000256" key="5">
    <source>
        <dbReference type="ARBA" id="ARBA00022840"/>
    </source>
</evidence>
<dbReference type="GO" id="GO:0008993">
    <property type="term" value="F:rhamnulokinase activity"/>
    <property type="evidence" value="ECO:0007669"/>
    <property type="project" value="UniProtKB-EC"/>
</dbReference>
<evidence type="ECO:0000256" key="4">
    <source>
        <dbReference type="ARBA" id="ARBA00022777"/>
    </source>
</evidence>
<dbReference type="AlphaFoldDB" id="A0A174E4L1"/>
<dbReference type="GO" id="GO:0019301">
    <property type="term" value="P:rhamnose catabolic process"/>
    <property type="evidence" value="ECO:0007669"/>
    <property type="project" value="InterPro"/>
</dbReference>